<dbReference type="Proteomes" id="UP000632063">
    <property type="component" value="Unassembled WGS sequence"/>
</dbReference>
<dbReference type="InterPro" id="IPR036942">
    <property type="entry name" value="Beta-barrel_TonB_sf"/>
</dbReference>
<dbReference type="Gene3D" id="2.40.170.20">
    <property type="entry name" value="TonB-dependent receptor, beta-barrel domain"/>
    <property type="match status" value="1"/>
</dbReference>
<keyword evidence="6 14" id="KW-0812">Transmembrane</keyword>
<evidence type="ECO:0000256" key="4">
    <source>
        <dbReference type="ARBA" id="ARBA00022452"/>
    </source>
</evidence>
<dbReference type="InterPro" id="IPR000531">
    <property type="entry name" value="Beta-barrel_TonB"/>
</dbReference>
<keyword evidence="20" id="KW-1185">Reference proteome</keyword>
<evidence type="ECO:0000256" key="10">
    <source>
        <dbReference type="ARBA" id="ARBA00023077"/>
    </source>
</evidence>
<evidence type="ECO:0000256" key="2">
    <source>
        <dbReference type="ARBA" id="ARBA00009810"/>
    </source>
</evidence>
<protein>
    <submittedName>
        <fullName evidence="19">TonB-dependent siderophore receptor</fullName>
    </submittedName>
</protein>
<evidence type="ECO:0000256" key="15">
    <source>
        <dbReference type="RuleBase" id="RU003357"/>
    </source>
</evidence>
<reference evidence="19 20" key="2">
    <citation type="journal article" date="2021" name="Int. J. Syst. Evol. Microbiol.">
        <title>Roseibium litorale sp. nov., isolated from a tidal flat sediment and proposal for the reclassification of Labrenzia polysiphoniae as Roseibium polysiphoniae comb. nov.</title>
        <authorList>
            <person name="Liu Y."/>
            <person name="Pei T."/>
            <person name="Du J."/>
            <person name="Chao M."/>
            <person name="Deng M.R."/>
            <person name="Zhu H."/>
        </authorList>
    </citation>
    <scope>NUCLEOTIDE SEQUENCE [LARGE SCALE GENOMIC DNA]</scope>
    <source>
        <strain evidence="19 20">4C16A</strain>
    </source>
</reference>
<evidence type="ECO:0000256" key="12">
    <source>
        <dbReference type="ARBA" id="ARBA00023170"/>
    </source>
</evidence>
<keyword evidence="12 19" id="KW-0675">Receptor</keyword>
<dbReference type="Pfam" id="PF00593">
    <property type="entry name" value="TonB_dep_Rec_b-barrel"/>
    <property type="match status" value="1"/>
</dbReference>
<dbReference type="SUPFAM" id="SSF56935">
    <property type="entry name" value="Porins"/>
    <property type="match status" value="1"/>
</dbReference>
<evidence type="ECO:0000256" key="5">
    <source>
        <dbReference type="ARBA" id="ARBA00022496"/>
    </source>
</evidence>
<evidence type="ECO:0000256" key="8">
    <source>
        <dbReference type="ARBA" id="ARBA00023004"/>
    </source>
</evidence>
<dbReference type="InterPro" id="IPR012910">
    <property type="entry name" value="Plug_dom"/>
</dbReference>
<evidence type="ECO:0000256" key="7">
    <source>
        <dbReference type="ARBA" id="ARBA00022729"/>
    </source>
</evidence>
<gene>
    <name evidence="19" type="ORF">IG616_20270</name>
</gene>
<evidence type="ECO:0000313" key="20">
    <source>
        <dbReference type="Proteomes" id="UP000632063"/>
    </source>
</evidence>
<keyword evidence="5" id="KW-0410">Iron transport</keyword>
<comment type="caution">
    <text evidence="19">The sequence shown here is derived from an EMBL/GenBank/DDBJ whole genome shotgun (WGS) entry which is preliminary data.</text>
</comment>
<dbReference type="Gene3D" id="2.170.130.10">
    <property type="entry name" value="TonB-dependent receptor, plug domain"/>
    <property type="match status" value="1"/>
</dbReference>
<dbReference type="PANTHER" id="PTHR32552:SF68">
    <property type="entry name" value="FERRICHROME OUTER MEMBRANE TRANSPORTER_PHAGE RECEPTOR"/>
    <property type="match status" value="1"/>
</dbReference>
<dbReference type="PROSITE" id="PS52016">
    <property type="entry name" value="TONB_DEPENDENT_REC_3"/>
    <property type="match status" value="1"/>
</dbReference>
<dbReference type="EMBL" id="JACYXI010000017">
    <property type="protein sequence ID" value="MBD8893889.1"/>
    <property type="molecule type" value="Genomic_DNA"/>
</dbReference>
<feature type="chain" id="PRO_5046896123" evidence="16">
    <location>
        <begin position="28"/>
        <end position="712"/>
    </location>
</feature>
<dbReference type="NCBIfam" id="TIGR01783">
    <property type="entry name" value="TonB-siderophor"/>
    <property type="match status" value="1"/>
</dbReference>
<evidence type="ECO:0000256" key="3">
    <source>
        <dbReference type="ARBA" id="ARBA00022448"/>
    </source>
</evidence>
<evidence type="ECO:0000259" key="17">
    <source>
        <dbReference type="Pfam" id="PF00593"/>
    </source>
</evidence>
<keyword evidence="7 16" id="KW-0732">Signal</keyword>
<keyword evidence="4 14" id="KW-1134">Transmembrane beta strand</keyword>
<keyword evidence="10 15" id="KW-0798">TonB box</keyword>
<reference evidence="20" key="1">
    <citation type="submission" date="2020-09" db="EMBL/GenBank/DDBJ databases">
        <title>The genome sequence of strain Labrenzia suaedae 4C16A.</title>
        <authorList>
            <person name="Liu Y."/>
        </authorList>
    </citation>
    <scope>NUCLEOTIDE SEQUENCE [LARGE SCALE GENOMIC DNA]</scope>
    <source>
        <strain evidence="20">4C16A</strain>
    </source>
</reference>
<evidence type="ECO:0000259" key="18">
    <source>
        <dbReference type="Pfam" id="PF07715"/>
    </source>
</evidence>
<evidence type="ECO:0000256" key="13">
    <source>
        <dbReference type="ARBA" id="ARBA00023237"/>
    </source>
</evidence>
<feature type="domain" description="TonB-dependent receptor plug" evidence="18">
    <location>
        <begin position="69"/>
        <end position="168"/>
    </location>
</feature>
<comment type="subcellular location">
    <subcellularLocation>
        <location evidence="1 14">Cell outer membrane</location>
        <topology evidence="1 14">Multi-pass membrane protein</topology>
    </subcellularLocation>
</comment>
<comment type="similarity">
    <text evidence="2 14 15">Belongs to the TonB-dependent receptor family.</text>
</comment>
<feature type="domain" description="TonB-dependent receptor-like beta-barrel" evidence="17">
    <location>
        <begin position="246"/>
        <end position="681"/>
    </location>
</feature>
<feature type="signal peptide" evidence="16">
    <location>
        <begin position="1"/>
        <end position="27"/>
    </location>
</feature>
<keyword evidence="11 14" id="KW-0472">Membrane</keyword>
<name>A0ABR9CTH6_9HYPH</name>
<keyword evidence="13 14" id="KW-0998">Cell outer membrane</keyword>
<evidence type="ECO:0000256" key="11">
    <source>
        <dbReference type="ARBA" id="ARBA00023136"/>
    </source>
</evidence>
<dbReference type="InterPro" id="IPR037066">
    <property type="entry name" value="Plug_dom_sf"/>
</dbReference>
<proteinExistence type="inferred from homology"/>
<evidence type="ECO:0000256" key="6">
    <source>
        <dbReference type="ARBA" id="ARBA00022692"/>
    </source>
</evidence>
<keyword evidence="3 14" id="KW-0813">Transport</keyword>
<accession>A0ABR9CTH6</accession>
<organism evidence="19 20">
    <name type="scientific">Roseibium litorale</name>
    <dbReference type="NCBI Taxonomy" id="2803841"/>
    <lineage>
        <taxon>Bacteria</taxon>
        <taxon>Pseudomonadati</taxon>
        <taxon>Pseudomonadota</taxon>
        <taxon>Alphaproteobacteria</taxon>
        <taxon>Hyphomicrobiales</taxon>
        <taxon>Stappiaceae</taxon>
        <taxon>Roseibium</taxon>
    </lineage>
</organism>
<dbReference type="PANTHER" id="PTHR32552">
    <property type="entry name" value="FERRICHROME IRON RECEPTOR-RELATED"/>
    <property type="match status" value="1"/>
</dbReference>
<dbReference type="InterPro" id="IPR039426">
    <property type="entry name" value="TonB-dep_rcpt-like"/>
</dbReference>
<evidence type="ECO:0000313" key="19">
    <source>
        <dbReference type="EMBL" id="MBD8893889.1"/>
    </source>
</evidence>
<keyword evidence="9" id="KW-0406">Ion transport</keyword>
<dbReference type="InterPro" id="IPR010105">
    <property type="entry name" value="TonB_sidphr_rcpt"/>
</dbReference>
<dbReference type="RefSeq" id="WP_192150304.1">
    <property type="nucleotide sequence ID" value="NZ_JACYXI010000017.1"/>
</dbReference>
<evidence type="ECO:0000256" key="9">
    <source>
        <dbReference type="ARBA" id="ARBA00023065"/>
    </source>
</evidence>
<evidence type="ECO:0000256" key="1">
    <source>
        <dbReference type="ARBA" id="ARBA00004571"/>
    </source>
</evidence>
<sequence length="712" mass="78153">MARLTTALTAAHMATTVSLLAVSAAHAQDETVTKLDAISVQGLSEQGDGPVDGYVATRSRAGTKTDTPLSKTPQAVSVVPSQQIEDQAATSVSEALRYSSGVSTEYRGSSNFSDEMYIRGFGYVPRYVNGLSFGLGSLGKIDPYLLERVEVLRGPSSILYGQASPGGIVNLVTKRPTGETKREAEVFVGTDAKVGAAFDLQGVFDPDGVWSYRLVGTAERSDLEENKLSEEGFSISPSLRWAPTGDTSLTLSTIFTHQPKAGFRNFREAAGTLYATSYGLIPNDFLVSDPDFEEYRSTQFQVGYEFEHRFNDIFTFRQNAAYNIIDTYHQTLTWGSLQADEKTITRTASGGSTDLNQFVIDNQLQSEFRTGAFDHTLLTGFDFKHSSKNYQWGYNFSTPSIDWTAPSYGVGNLALTDRQSDYVTTASQAGLYVQDQIEFGKLTVSLGGRYDWADTETDNLLAADTSYYDSAFSGRAGAIYNFDNGISPYISYSTSFEPSLDVDHNNQPLDPVTAQQLEAGVKYAPENLPFQVYASVFQIYQQNRSSTDPVTNEIFQTGEIRSRGVEIEGHAQITENLSLVASYTFVDAEVTEDEDSSKIGLKVDRVPEHQANLWGKYEFHDGMLNGFGIGAGVRYIGESTDRTNALTVPAVTLFDAMASYDFGARTDKLDGVKLQINASNLMDKRYTASCASKYACWYGAGRTVMAKLKYSW</sequence>
<dbReference type="Pfam" id="PF07715">
    <property type="entry name" value="Plug"/>
    <property type="match status" value="1"/>
</dbReference>
<evidence type="ECO:0000256" key="16">
    <source>
        <dbReference type="SAM" id="SignalP"/>
    </source>
</evidence>
<evidence type="ECO:0000256" key="14">
    <source>
        <dbReference type="PROSITE-ProRule" id="PRU01360"/>
    </source>
</evidence>
<dbReference type="CDD" id="cd01347">
    <property type="entry name" value="ligand_gated_channel"/>
    <property type="match status" value="1"/>
</dbReference>
<keyword evidence="8" id="KW-0408">Iron</keyword>